<protein>
    <submittedName>
        <fullName evidence="1">Uncharacterized protein</fullName>
    </submittedName>
</protein>
<organism evidence="1">
    <name type="scientific">marine sediment metagenome</name>
    <dbReference type="NCBI Taxonomy" id="412755"/>
    <lineage>
        <taxon>unclassified sequences</taxon>
        <taxon>metagenomes</taxon>
        <taxon>ecological metagenomes</taxon>
    </lineage>
</organism>
<evidence type="ECO:0000313" key="1">
    <source>
        <dbReference type="EMBL" id="GAJ03182.1"/>
    </source>
</evidence>
<gene>
    <name evidence="1" type="ORF">S12H4_51744</name>
</gene>
<sequence>GLNSPFDINFTNPCIIKNGDYALPTTAWQCNTSLNHDTTYYWFVGIPG</sequence>
<feature type="non-terminal residue" evidence="1">
    <location>
        <position position="1"/>
    </location>
</feature>
<dbReference type="EMBL" id="BARW01032738">
    <property type="protein sequence ID" value="GAJ03182.1"/>
    <property type="molecule type" value="Genomic_DNA"/>
</dbReference>
<proteinExistence type="predicted"/>
<accession>X1UHX4</accession>
<reference evidence="1" key="1">
    <citation type="journal article" date="2014" name="Front. Microbiol.">
        <title>High frequency of phylogenetically diverse reductive dehalogenase-homologous genes in deep subseafloor sedimentary metagenomes.</title>
        <authorList>
            <person name="Kawai M."/>
            <person name="Futagami T."/>
            <person name="Toyoda A."/>
            <person name="Takaki Y."/>
            <person name="Nishi S."/>
            <person name="Hori S."/>
            <person name="Arai W."/>
            <person name="Tsubouchi T."/>
            <person name="Morono Y."/>
            <person name="Uchiyama I."/>
            <person name="Ito T."/>
            <person name="Fujiyama A."/>
            <person name="Inagaki F."/>
            <person name="Takami H."/>
        </authorList>
    </citation>
    <scope>NUCLEOTIDE SEQUENCE</scope>
    <source>
        <strain evidence="1">Expedition CK06-06</strain>
    </source>
</reference>
<name>X1UHX4_9ZZZZ</name>
<comment type="caution">
    <text evidence="1">The sequence shown here is derived from an EMBL/GenBank/DDBJ whole genome shotgun (WGS) entry which is preliminary data.</text>
</comment>
<dbReference type="AlphaFoldDB" id="X1UHX4"/>